<name>A7E7D5_SCLS1</name>
<keyword evidence="2" id="KW-1185">Reference proteome</keyword>
<dbReference type="GeneID" id="5493447"/>
<dbReference type="RefSeq" id="XP_001597019.1">
    <property type="nucleotide sequence ID" value="XM_001596969.1"/>
</dbReference>
<reference evidence="2" key="1">
    <citation type="journal article" date="2011" name="PLoS Genet.">
        <title>Genomic analysis of the necrotrophic fungal pathogens Sclerotinia sclerotiorum and Botrytis cinerea.</title>
        <authorList>
            <person name="Amselem J."/>
            <person name="Cuomo C.A."/>
            <person name="van Kan J.A."/>
            <person name="Viaud M."/>
            <person name="Benito E.P."/>
            <person name="Couloux A."/>
            <person name="Coutinho P.M."/>
            <person name="de Vries R.P."/>
            <person name="Dyer P.S."/>
            <person name="Fillinger S."/>
            <person name="Fournier E."/>
            <person name="Gout L."/>
            <person name="Hahn M."/>
            <person name="Kohn L."/>
            <person name="Lapalu N."/>
            <person name="Plummer K.M."/>
            <person name="Pradier J.M."/>
            <person name="Quevillon E."/>
            <person name="Sharon A."/>
            <person name="Simon A."/>
            <person name="ten Have A."/>
            <person name="Tudzynski B."/>
            <person name="Tudzynski P."/>
            <person name="Wincker P."/>
            <person name="Andrew M."/>
            <person name="Anthouard V."/>
            <person name="Beever R.E."/>
            <person name="Beffa R."/>
            <person name="Benoit I."/>
            <person name="Bouzid O."/>
            <person name="Brault B."/>
            <person name="Chen Z."/>
            <person name="Choquer M."/>
            <person name="Collemare J."/>
            <person name="Cotton P."/>
            <person name="Danchin E.G."/>
            <person name="Da Silva C."/>
            <person name="Gautier A."/>
            <person name="Giraud C."/>
            <person name="Giraud T."/>
            <person name="Gonzalez C."/>
            <person name="Grossetete S."/>
            <person name="Guldener U."/>
            <person name="Henrissat B."/>
            <person name="Howlett B.J."/>
            <person name="Kodira C."/>
            <person name="Kretschmer M."/>
            <person name="Lappartient A."/>
            <person name="Leroch M."/>
            <person name="Levis C."/>
            <person name="Mauceli E."/>
            <person name="Neuveglise C."/>
            <person name="Oeser B."/>
            <person name="Pearson M."/>
            <person name="Poulain J."/>
            <person name="Poussereau N."/>
            <person name="Quesneville H."/>
            <person name="Rascle C."/>
            <person name="Schumacher J."/>
            <person name="Segurens B."/>
            <person name="Sexton A."/>
            <person name="Silva E."/>
            <person name="Sirven C."/>
            <person name="Soanes D.M."/>
            <person name="Talbot N.J."/>
            <person name="Templeton M."/>
            <person name="Yandava C."/>
            <person name="Yarden O."/>
            <person name="Zeng Q."/>
            <person name="Rollins J.A."/>
            <person name="Lebrun M.H."/>
            <person name="Dickman M."/>
        </authorList>
    </citation>
    <scope>NUCLEOTIDE SEQUENCE [LARGE SCALE GENOMIC DNA]</scope>
    <source>
        <strain evidence="2">ATCC 18683 / 1980 / Ss-1</strain>
    </source>
</reference>
<dbReference type="KEGG" id="ssl:SS1G_01213"/>
<proteinExistence type="predicted"/>
<dbReference type="EMBL" id="CH476622">
    <property type="protein sequence ID" value="EDN96287.1"/>
    <property type="molecule type" value="Genomic_DNA"/>
</dbReference>
<dbReference type="AlphaFoldDB" id="A7E7D5"/>
<sequence length="169" mass="19379">MLIFCFKGRLNLKRLRDRVRTTKLWTIYSTHSSKILATFEDAYNRACKSGKKTGAGTVENGSVVNQAERKSPASPLNSSCWYEKDTEDVAPTDYVGPFLWEDIAGIHFRQVQCQQRTKTFLLAWLSHCVKRIMSMTKGPVKDQQIKLKYQESLEKAGERMLAIRAKLPF</sequence>
<organism evidence="1 2">
    <name type="scientific">Sclerotinia sclerotiorum (strain ATCC 18683 / 1980 / Ss-1)</name>
    <name type="common">White mold</name>
    <name type="synonym">Whetzelinia sclerotiorum</name>
    <dbReference type="NCBI Taxonomy" id="665079"/>
    <lineage>
        <taxon>Eukaryota</taxon>
        <taxon>Fungi</taxon>
        <taxon>Dikarya</taxon>
        <taxon>Ascomycota</taxon>
        <taxon>Pezizomycotina</taxon>
        <taxon>Leotiomycetes</taxon>
        <taxon>Helotiales</taxon>
        <taxon>Sclerotiniaceae</taxon>
        <taxon>Sclerotinia</taxon>
    </lineage>
</organism>
<gene>
    <name evidence="1" type="ORF">SS1G_01213</name>
</gene>
<dbReference type="Proteomes" id="UP000001312">
    <property type="component" value="Unassembled WGS sequence"/>
</dbReference>
<accession>A7E7D5</accession>
<dbReference type="InParanoid" id="A7E7D5"/>
<dbReference type="HOGENOM" id="CLU_1579452_0_0_1"/>
<protein>
    <submittedName>
        <fullName evidence="1">Uncharacterized protein</fullName>
    </submittedName>
</protein>
<evidence type="ECO:0000313" key="1">
    <source>
        <dbReference type="EMBL" id="EDN96287.1"/>
    </source>
</evidence>
<evidence type="ECO:0000313" key="2">
    <source>
        <dbReference type="Proteomes" id="UP000001312"/>
    </source>
</evidence>